<keyword evidence="2" id="KW-0251">Elongation factor</keyword>
<dbReference type="InterPro" id="IPR032330">
    <property type="entry name" value="EF-G-binding_C"/>
</dbReference>
<protein>
    <submittedName>
        <fullName evidence="2">Translation elongation factor</fullName>
    </submittedName>
</protein>
<comment type="caution">
    <text evidence="2">The sequence shown here is derived from an EMBL/GenBank/DDBJ whole genome shotgun (WGS) entry which is preliminary data.</text>
</comment>
<evidence type="ECO:0000313" key="2">
    <source>
        <dbReference type="EMBL" id="PRI11195.1"/>
    </source>
</evidence>
<sequence length="164" mass="18332">MLELTESTIRRCFVNASRKEVASAGLPADLETRPWADLDYLGWHDPKFAKRAYVVLPALDGKPIGVMLRLGDAQPAGPQICEWCRDHRTLAEVAFFSARRVGESGRRGNTVGTLICRRFECSWNVRNDPPLPYDGFDQDAARAARIDALRLRVAAFADMLLTGR</sequence>
<proteinExistence type="predicted"/>
<dbReference type="EMBL" id="MWZD01000017">
    <property type="protein sequence ID" value="PRI11195.1"/>
    <property type="molecule type" value="Genomic_DNA"/>
</dbReference>
<dbReference type="Proteomes" id="UP000238650">
    <property type="component" value="Unassembled WGS sequence"/>
</dbReference>
<dbReference type="RefSeq" id="WP_105805646.1">
    <property type="nucleotide sequence ID" value="NZ_MWZD01000017.1"/>
</dbReference>
<reference evidence="2 3" key="1">
    <citation type="journal article" date="2017" name="New Microbes New Infect">
        <title>Genome sequence of 'Leucobacter massiliensis' sp. nov. isolated from human pharynx after travel to the 2014 Hajj.</title>
        <authorList>
            <person name="Leangapichart T."/>
            <person name="Gautret P."/>
            <person name="Nguyen T.T."/>
            <person name="Armstrong N."/>
            <person name="Rolain J.M."/>
        </authorList>
    </citation>
    <scope>NUCLEOTIDE SEQUENCE [LARGE SCALE GENOMIC DNA]</scope>
    <source>
        <strain evidence="2 3">122RC15</strain>
    </source>
</reference>
<organism evidence="2 3">
    <name type="scientific">Leucobacter massiliensis</name>
    <dbReference type="NCBI Taxonomy" id="1686285"/>
    <lineage>
        <taxon>Bacteria</taxon>
        <taxon>Bacillati</taxon>
        <taxon>Actinomycetota</taxon>
        <taxon>Actinomycetes</taxon>
        <taxon>Micrococcales</taxon>
        <taxon>Microbacteriaceae</taxon>
        <taxon>Leucobacter</taxon>
    </lineage>
</organism>
<dbReference type="Pfam" id="PF16571">
    <property type="entry name" value="FBP_C"/>
    <property type="match status" value="1"/>
</dbReference>
<dbReference type="AlphaFoldDB" id="A0A2S9QNN0"/>
<gene>
    <name evidence="2" type="ORF">B4915_10095</name>
</gene>
<feature type="domain" description="Elongation factor G-binding protein C-terminal treble-clef zinc-finger" evidence="1">
    <location>
        <begin position="9"/>
        <end position="158"/>
    </location>
</feature>
<keyword evidence="3" id="KW-1185">Reference proteome</keyword>
<dbReference type="GO" id="GO:0003746">
    <property type="term" value="F:translation elongation factor activity"/>
    <property type="evidence" value="ECO:0007669"/>
    <property type="project" value="UniProtKB-KW"/>
</dbReference>
<accession>A0A2S9QNN0</accession>
<keyword evidence="2" id="KW-0648">Protein biosynthesis</keyword>
<dbReference type="OrthoDB" id="4171838at2"/>
<name>A0A2S9QNN0_9MICO</name>
<evidence type="ECO:0000313" key="3">
    <source>
        <dbReference type="Proteomes" id="UP000238650"/>
    </source>
</evidence>
<evidence type="ECO:0000259" key="1">
    <source>
        <dbReference type="Pfam" id="PF16571"/>
    </source>
</evidence>